<keyword evidence="3 10" id="KW-0812">Transmembrane</keyword>
<dbReference type="InterPro" id="IPR036412">
    <property type="entry name" value="HAD-like_sf"/>
</dbReference>
<reference evidence="13 14" key="1">
    <citation type="submission" date="2020-05" db="EMBL/GenBank/DDBJ databases">
        <title>Nakamurella sp. DB0629 isolated from air conditioner.</title>
        <authorList>
            <person name="Kim D.H."/>
            <person name="Kim D.-U."/>
        </authorList>
    </citation>
    <scope>NUCLEOTIDE SEQUENCE [LARGE SCALE GENOMIC DNA]</scope>
    <source>
        <strain evidence="13 14">DB0629</strain>
    </source>
</reference>
<dbReference type="InterPro" id="IPR023298">
    <property type="entry name" value="ATPase_P-typ_TM_dom_sf"/>
</dbReference>
<dbReference type="Pfam" id="PF00403">
    <property type="entry name" value="HMA"/>
    <property type="match status" value="1"/>
</dbReference>
<evidence type="ECO:0000256" key="10">
    <source>
        <dbReference type="RuleBase" id="RU362081"/>
    </source>
</evidence>
<dbReference type="InterPro" id="IPR036163">
    <property type="entry name" value="HMA_dom_sf"/>
</dbReference>
<evidence type="ECO:0000256" key="1">
    <source>
        <dbReference type="ARBA" id="ARBA00004651"/>
    </source>
</evidence>
<feature type="transmembrane region" description="Helical" evidence="10">
    <location>
        <begin position="149"/>
        <end position="167"/>
    </location>
</feature>
<dbReference type="GO" id="GO:0005507">
    <property type="term" value="F:copper ion binding"/>
    <property type="evidence" value="ECO:0007669"/>
    <property type="project" value="TreeGrafter"/>
</dbReference>
<dbReference type="Gene3D" id="2.70.150.10">
    <property type="entry name" value="Calcium-transporting ATPase, cytoplasmic transduction domain A"/>
    <property type="match status" value="1"/>
</dbReference>
<dbReference type="GO" id="GO:0043682">
    <property type="term" value="F:P-type divalent copper transporter activity"/>
    <property type="evidence" value="ECO:0007669"/>
    <property type="project" value="TreeGrafter"/>
</dbReference>
<dbReference type="NCBIfam" id="TIGR01511">
    <property type="entry name" value="ATPase-IB1_Cu"/>
    <property type="match status" value="1"/>
</dbReference>
<sequence length="791" mass="81339">MTIDVTGSTPTGAGSTPPQTDGATSDPPPPADRRVRLAVTGMTCTACAARLERKLGKVPGVRASVNYATGTATLDAPAEVPDQRLLDTVAATGYGATVAAPGAVDQRSVADRRHAKSLLRRLLVALVLFFPVADLSLVVALVPGARFPGWQWVLLGLSLPIVTWCAWPFHRAALKNGARLTGTMDTLVSLGVAVAAVWSLVTAFTMDPNVPVPNGFWGALTHSGSIYMETAAGITVFVLAGRYLEAWARARAGDAVRRLSELATREVRVLLPNGQLMEIPSREVKQGQRFVCLPGERVGTDGVVRDGTAGVDTSAMTGEHVPRPLRPGDDITGGSLVVDGRLVIEATAVGSDTRLAAMIDLVEQGQARKSATQRMVDRVSAVFVPVILVIAAATLAGWLIAGEPFSCGMTAALGVLVIACPCALGLATPVALLAAAGRGAVSGLFVRGQDSLETGRQVDTVVLDKTGTVTSGRLTVVGQAETADAPGDWLLLAAAAESGSEHSIAAAVLAATAEQHPDAELAAATEFRTVAGRGISAVVDGHQVLVGSPGSMGTRLPDELLEALTRYQERGLTTSTVSVDGRVCGLLALQDSVLDSAAPTVAALQEQGVQVLLVTGDHRRAAERVAKAIGITDVHAGVGPEQKVQLIGELQAAGRTVAMVGDGINDAPALAAADLGVAIGTGTDVAIDAADVVLLRDDLNGVVDTLVLSDRTVATIRQNLWWAFGYNVAAVPVAVAGFANPLLASAAMALSSFLVVFNSLRLRKLPLPSDSSPARPGVPAAPSVPAAPAPV</sequence>
<feature type="region of interest" description="Disordered" evidence="11">
    <location>
        <begin position="1"/>
        <end position="32"/>
    </location>
</feature>
<feature type="transmembrane region" description="Helical" evidence="10">
    <location>
        <begin position="226"/>
        <end position="244"/>
    </location>
</feature>
<dbReference type="PROSITE" id="PS01047">
    <property type="entry name" value="HMA_1"/>
    <property type="match status" value="1"/>
</dbReference>
<dbReference type="GO" id="GO:0005524">
    <property type="term" value="F:ATP binding"/>
    <property type="evidence" value="ECO:0007669"/>
    <property type="project" value="UniProtKB-UniRule"/>
</dbReference>
<evidence type="ECO:0000256" key="7">
    <source>
        <dbReference type="ARBA" id="ARBA00022967"/>
    </source>
</evidence>
<evidence type="ECO:0000313" key="13">
    <source>
        <dbReference type="EMBL" id="NNG36454.1"/>
    </source>
</evidence>
<comment type="similarity">
    <text evidence="2 10">Belongs to the cation transport ATPase (P-type) (TC 3.A.3) family. Type IB subfamily.</text>
</comment>
<dbReference type="Pfam" id="PF00702">
    <property type="entry name" value="Hydrolase"/>
    <property type="match status" value="1"/>
</dbReference>
<dbReference type="SUPFAM" id="SSF55008">
    <property type="entry name" value="HMA, heavy metal-associated domain"/>
    <property type="match status" value="1"/>
</dbReference>
<dbReference type="Gene3D" id="3.40.1110.10">
    <property type="entry name" value="Calcium-transporting ATPase, cytoplasmic domain N"/>
    <property type="match status" value="1"/>
</dbReference>
<feature type="region of interest" description="Disordered" evidence="11">
    <location>
        <begin position="769"/>
        <end position="791"/>
    </location>
</feature>
<dbReference type="PRINTS" id="PR00940">
    <property type="entry name" value="CATPATPASEA"/>
</dbReference>
<keyword evidence="5 10" id="KW-0547">Nucleotide-binding</keyword>
<dbReference type="SUPFAM" id="SSF81665">
    <property type="entry name" value="Calcium ATPase, transmembrane domain M"/>
    <property type="match status" value="1"/>
</dbReference>
<dbReference type="GO" id="GO:0016887">
    <property type="term" value="F:ATP hydrolysis activity"/>
    <property type="evidence" value="ECO:0007669"/>
    <property type="project" value="InterPro"/>
</dbReference>
<feature type="compositionally biased region" description="Low complexity" evidence="11">
    <location>
        <begin position="1"/>
        <end position="20"/>
    </location>
</feature>
<dbReference type="NCBIfam" id="TIGR01525">
    <property type="entry name" value="ATPase-IB_hvy"/>
    <property type="match status" value="1"/>
</dbReference>
<dbReference type="InterPro" id="IPR027256">
    <property type="entry name" value="P-typ_ATPase_IB"/>
</dbReference>
<feature type="compositionally biased region" description="Low complexity" evidence="11">
    <location>
        <begin position="771"/>
        <end position="784"/>
    </location>
</feature>
<dbReference type="PROSITE" id="PS50846">
    <property type="entry name" value="HMA_2"/>
    <property type="match status" value="1"/>
</dbReference>
<feature type="transmembrane region" description="Helical" evidence="10">
    <location>
        <begin position="187"/>
        <end position="206"/>
    </location>
</feature>
<keyword evidence="7" id="KW-1278">Translocase</keyword>
<dbReference type="PANTHER" id="PTHR43520">
    <property type="entry name" value="ATP7, ISOFORM B"/>
    <property type="match status" value="1"/>
</dbReference>
<dbReference type="InterPro" id="IPR023299">
    <property type="entry name" value="ATPase_P-typ_cyto_dom_N"/>
</dbReference>
<dbReference type="InterPro" id="IPR006121">
    <property type="entry name" value="HMA_dom"/>
</dbReference>
<protein>
    <submittedName>
        <fullName evidence="13">Cation-translocating P-type ATPase</fullName>
    </submittedName>
</protein>
<dbReference type="InterPro" id="IPR023214">
    <property type="entry name" value="HAD_sf"/>
</dbReference>
<proteinExistence type="inferred from homology"/>
<dbReference type="SFLD" id="SFLDS00003">
    <property type="entry name" value="Haloacid_Dehalogenase"/>
    <property type="match status" value="1"/>
</dbReference>
<evidence type="ECO:0000256" key="3">
    <source>
        <dbReference type="ARBA" id="ARBA00022692"/>
    </source>
</evidence>
<dbReference type="SUPFAM" id="SSF56784">
    <property type="entry name" value="HAD-like"/>
    <property type="match status" value="1"/>
</dbReference>
<dbReference type="GO" id="GO:0055070">
    <property type="term" value="P:copper ion homeostasis"/>
    <property type="evidence" value="ECO:0007669"/>
    <property type="project" value="TreeGrafter"/>
</dbReference>
<dbReference type="PANTHER" id="PTHR43520:SF8">
    <property type="entry name" value="P-TYPE CU(+) TRANSPORTER"/>
    <property type="match status" value="1"/>
</dbReference>
<dbReference type="InterPro" id="IPR018303">
    <property type="entry name" value="ATPase_P-typ_P_site"/>
</dbReference>
<keyword evidence="9 10" id="KW-0472">Membrane</keyword>
<dbReference type="CDD" id="cd00371">
    <property type="entry name" value="HMA"/>
    <property type="match status" value="1"/>
</dbReference>
<dbReference type="RefSeq" id="WP_171200137.1">
    <property type="nucleotide sequence ID" value="NZ_JABEND010000006.1"/>
</dbReference>
<evidence type="ECO:0000313" key="14">
    <source>
        <dbReference type="Proteomes" id="UP000562984"/>
    </source>
</evidence>
<feature type="transmembrane region" description="Helical" evidence="10">
    <location>
        <begin position="122"/>
        <end position="143"/>
    </location>
</feature>
<dbReference type="NCBIfam" id="TIGR01494">
    <property type="entry name" value="ATPase_P-type"/>
    <property type="match status" value="1"/>
</dbReference>
<dbReference type="PROSITE" id="PS00154">
    <property type="entry name" value="ATPASE_E1_E2"/>
    <property type="match status" value="1"/>
</dbReference>
<feature type="transmembrane region" description="Helical" evidence="10">
    <location>
        <begin position="413"/>
        <end position="437"/>
    </location>
</feature>
<dbReference type="Proteomes" id="UP000562984">
    <property type="component" value="Unassembled WGS sequence"/>
</dbReference>
<comment type="subcellular location">
    <subcellularLocation>
        <location evidence="1">Cell membrane</location>
        <topology evidence="1">Multi-pass membrane protein</topology>
    </subcellularLocation>
</comment>
<evidence type="ECO:0000256" key="8">
    <source>
        <dbReference type="ARBA" id="ARBA00022989"/>
    </source>
</evidence>
<evidence type="ECO:0000256" key="9">
    <source>
        <dbReference type="ARBA" id="ARBA00023136"/>
    </source>
</evidence>
<organism evidence="13 14">
    <name type="scientific">Nakamurella aerolata</name>
    <dbReference type="NCBI Taxonomy" id="1656892"/>
    <lineage>
        <taxon>Bacteria</taxon>
        <taxon>Bacillati</taxon>
        <taxon>Actinomycetota</taxon>
        <taxon>Actinomycetes</taxon>
        <taxon>Nakamurellales</taxon>
        <taxon>Nakamurellaceae</taxon>
        <taxon>Nakamurella</taxon>
    </lineage>
</organism>
<dbReference type="InterPro" id="IPR044492">
    <property type="entry name" value="P_typ_ATPase_HD_dom"/>
</dbReference>
<dbReference type="SFLD" id="SFLDF00027">
    <property type="entry name" value="p-type_atpase"/>
    <property type="match status" value="1"/>
</dbReference>
<dbReference type="InterPro" id="IPR017969">
    <property type="entry name" value="Heavy-metal-associated_CS"/>
</dbReference>
<keyword evidence="6 10" id="KW-0067">ATP-binding</keyword>
<feature type="domain" description="HMA" evidence="12">
    <location>
        <begin position="33"/>
        <end position="97"/>
    </location>
</feature>
<accession>A0A849A646</accession>
<dbReference type="SUPFAM" id="SSF81653">
    <property type="entry name" value="Calcium ATPase, transduction domain A"/>
    <property type="match status" value="1"/>
</dbReference>
<keyword evidence="14" id="KW-1185">Reference proteome</keyword>
<dbReference type="PRINTS" id="PR00119">
    <property type="entry name" value="CATATPASE"/>
</dbReference>
<evidence type="ECO:0000259" key="12">
    <source>
        <dbReference type="PROSITE" id="PS50846"/>
    </source>
</evidence>
<feature type="transmembrane region" description="Helical" evidence="10">
    <location>
        <begin position="719"/>
        <end position="736"/>
    </location>
</feature>
<dbReference type="Gene3D" id="3.40.50.1000">
    <property type="entry name" value="HAD superfamily/HAD-like"/>
    <property type="match status" value="1"/>
</dbReference>
<dbReference type="InterPro" id="IPR059000">
    <property type="entry name" value="ATPase_P-type_domA"/>
</dbReference>
<dbReference type="EMBL" id="JABEND010000006">
    <property type="protein sequence ID" value="NNG36454.1"/>
    <property type="molecule type" value="Genomic_DNA"/>
</dbReference>
<dbReference type="Pfam" id="PF00122">
    <property type="entry name" value="E1-E2_ATPase"/>
    <property type="match status" value="1"/>
</dbReference>
<dbReference type="Gene3D" id="3.30.70.100">
    <property type="match status" value="1"/>
</dbReference>
<feature type="transmembrane region" description="Helical" evidence="10">
    <location>
        <begin position="379"/>
        <end position="401"/>
    </location>
</feature>
<dbReference type="AlphaFoldDB" id="A0A849A646"/>
<dbReference type="InterPro" id="IPR008250">
    <property type="entry name" value="ATPase_P-typ_transduc_dom_A_sf"/>
</dbReference>
<dbReference type="GO" id="GO:0005886">
    <property type="term" value="C:plasma membrane"/>
    <property type="evidence" value="ECO:0007669"/>
    <property type="project" value="UniProtKB-SubCell"/>
</dbReference>
<feature type="transmembrane region" description="Helical" evidence="10">
    <location>
        <begin position="742"/>
        <end position="760"/>
    </location>
</feature>
<dbReference type="InterPro" id="IPR000579">
    <property type="entry name" value="Cation-trans_P-type_ATPase_A/B"/>
</dbReference>
<dbReference type="SFLD" id="SFLDG00002">
    <property type="entry name" value="C1.7:_P-type_atpase_like"/>
    <property type="match status" value="1"/>
</dbReference>
<evidence type="ECO:0000256" key="5">
    <source>
        <dbReference type="ARBA" id="ARBA00022741"/>
    </source>
</evidence>
<keyword evidence="10" id="KW-1003">Cell membrane</keyword>
<evidence type="ECO:0000256" key="6">
    <source>
        <dbReference type="ARBA" id="ARBA00022840"/>
    </source>
</evidence>
<gene>
    <name evidence="13" type="ORF">HKD39_12180</name>
</gene>
<evidence type="ECO:0000256" key="4">
    <source>
        <dbReference type="ARBA" id="ARBA00022723"/>
    </source>
</evidence>
<evidence type="ECO:0000256" key="11">
    <source>
        <dbReference type="SAM" id="MobiDB-lite"/>
    </source>
</evidence>
<keyword evidence="8 10" id="KW-1133">Transmembrane helix</keyword>
<evidence type="ECO:0000256" key="2">
    <source>
        <dbReference type="ARBA" id="ARBA00006024"/>
    </source>
</evidence>
<keyword evidence="4 10" id="KW-0479">Metal-binding</keyword>
<comment type="caution">
    <text evidence="13">The sequence shown here is derived from an EMBL/GenBank/DDBJ whole genome shotgun (WGS) entry which is preliminary data.</text>
</comment>
<name>A0A849A646_9ACTN</name>
<dbReference type="InterPro" id="IPR001757">
    <property type="entry name" value="P_typ_ATPase"/>
</dbReference>